<dbReference type="Pfam" id="PF00027">
    <property type="entry name" value="cNMP_binding"/>
    <property type="match status" value="2"/>
</dbReference>
<proteinExistence type="inferred from homology"/>
<feature type="region of interest" description="Disordered" evidence="8">
    <location>
        <begin position="431"/>
        <end position="454"/>
    </location>
</feature>
<dbReference type="PIRSF" id="PIRSF000548">
    <property type="entry name" value="PK_regulatory"/>
    <property type="match status" value="1"/>
</dbReference>
<evidence type="ECO:0000256" key="6">
    <source>
        <dbReference type="ARBA" id="ARBA00023149"/>
    </source>
</evidence>
<dbReference type="SUPFAM" id="SSF51206">
    <property type="entry name" value="cAMP-binding domain-like"/>
    <property type="match status" value="2"/>
</dbReference>
<evidence type="ECO:0000256" key="4">
    <source>
        <dbReference type="ARBA" id="ARBA00022737"/>
    </source>
</evidence>
<dbReference type="InterPro" id="IPR012198">
    <property type="entry name" value="cAMP_dep_PK_reg_su"/>
</dbReference>
<dbReference type="PANTHER" id="PTHR11635:SF152">
    <property type="entry name" value="CAMP-DEPENDENT PROTEIN KINASE TYPE I REGULATORY SUBUNIT-RELATED"/>
    <property type="match status" value="1"/>
</dbReference>
<evidence type="ECO:0000256" key="7">
    <source>
        <dbReference type="PIRSR" id="PIRSR000548-1"/>
    </source>
</evidence>
<gene>
    <name evidence="10" type="ORF">PXEA_LOCUS33732</name>
</gene>
<dbReference type="GO" id="GO:0005829">
    <property type="term" value="C:cytosol"/>
    <property type="evidence" value="ECO:0007669"/>
    <property type="project" value="TreeGrafter"/>
</dbReference>
<evidence type="ECO:0000256" key="1">
    <source>
        <dbReference type="ARBA" id="ARBA00005753"/>
    </source>
</evidence>
<evidence type="ECO:0000259" key="9">
    <source>
        <dbReference type="PROSITE" id="PS50042"/>
    </source>
</evidence>
<keyword evidence="3 7" id="KW-0116">cAMP-binding</keyword>
<feature type="compositionally biased region" description="Polar residues" evidence="8">
    <location>
        <begin position="432"/>
        <end position="442"/>
    </location>
</feature>
<feature type="compositionally biased region" description="Basic and acidic residues" evidence="8">
    <location>
        <begin position="1"/>
        <end position="10"/>
    </location>
</feature>
<dbReference type="InterPro" id="IPR050503">
    <property type="entry name" value="cAMP-dep_PK_reg_su-like"/>
</dbReference>
<dbReference type="GO" id="GO:0034236">
    <property type="term" value="F:protein kinase A catalytic subunit binding"/>
    <property type="evidence" value="ECO:0007669"/>
    <property type="project" value="TreeGrafter"/>
</dbReference>
<dbReference type="SMART" id="SM00100">
    <property type="entry name" value="cNMP"/>
    <property type="match status" value="2"/>
</dbReference>
<dbReference type="PANTHER" id="PTHR11635">
    <property type="entry name" value="CAMP-DEPENDENT PROTEIN KINASE REGULATORY CHAIN"/>
    <property type="match status" value="1"/>
</dbReference>
<dbReference type="InterPro" id="IPR000595">
    <property type="entry name" value="cNMP-bd_dom"/>
</dbReference>
<keyword evidence="6 7" id="KW-0114">cAMP</keyword>
<feature type="domain" description="Cyclic nucleotide-binding" evidence="9">
    <location>
        <begin position="264"/>
        <end position="380"/>
    </location>
</feature>
<feature type="binding site" evidence="7">
    <location>
        <position position="211"/>
    </location>
    <ligand>
        <name>3',5'-cyclic AMP</name>
        <dbReference type="ChEBI" id="CHEBI:58165"/>
        <label>1</label>
    </ligand>
</feature>
<keyword evidence="5 7" id="KW-0547">Nucleotide-binding</keyword>
<organism evidence="10 11">
    <name type="scientific">Protopolystoma xenopodis</name>
    <dbReference type="NCBI Taxonomy" id="117903"/>
    <lineage>
        <taxon>Eukaryota</taxon>
        <taxon>Metazoa</taxon>
        <taxon>Spiralia</taxon>
        <taxon>Lophotrochozoa</taxon>
        <taxon>Platyhelminthes</taxon>
        <taxon>Monogenea</taxon>
        <taxon>Polyopisthocotylea</taxon>
        <taxon>Polystomatidea</taxon>
        <taxon>Polystomatidae</taxon>
        <taxon>Protopolystoma</taxon>
    </lineage>
</organism>
<comment type="caution">
    <text evidence="10">The sequence shown here is derived from an EMBL/GenBank/DDBJ whole genome shotgun (WGS) entry which is preliminary data.</text>
</comment>
<feature type="binding site" evidence="7">
    <location>
        <position position="339"/>
    </location>
    <ligand>
        <name>3',5'-cyclic AMP</name>
        <dbReference type="ChEBI" id="CHEBI:58165"/>
        <label>2</label>
    </ligand>
</feature>
<feature type="region of interest" description="Disordered" evidence="8">
    <location>
        <begin position="1"/>
        <end position="42"/>
    </location>
</feature>
<evidence type="ECO:0000256" key="2">
    <source>
        <dbReference type="ARBA" id="ARBA00022553"/>
    </source>
</evidence>
<dbReference type="PROSITE" id="PS00889">
    <property type="entry name" value="CNMP_BINDING_2"/>
    <property type="match status" value="2"/>
</dbReference>
<dbReference type="PROSITE" id="PS50042">
    <property type="entry name" value="CNMP_BINDING_3"/>
    <property type="match status" value="2"/>
</dbReference>
<dbReference type="EMBL" id="CAAALY010264355">
    <property type="protein sequence ID" value="VEL40292.1"/>
    <property type="molecule type" value="Genomic_DNA"/>
</dbReference>
<keyword evidence="11" id="KW-1185">Reference proteome</keyword>
<dbReference type="GO" id="GO:0004862">
    <property type="term" value="F:cAMP-dependent protein kinase inhibitor activity"/>
    <property type="evidence" value="ECO:0007669"/>
    <property type="project" value="TreeGrafter"/>
</dbReference>
<evidence type="ECO:0000313" key="11">
    <source>
        <dbReference type="Proteomes" id="UP000784294"/>
    </source>
</evidence>
<dbReference type="Gene3D" id="2.60.120.10">
    <property type="entry name" value="Jelly Rolls"/>
    <property type="match status" value="2"/>
</dbReference>
<evidence type="ECO:0000313" key="10">
    <source>
        <dbReference type="EMBL" id="VEL40292.1"/>
    </source>
</evidence>
<dbReference type="PROSITE" id="PS00888">
    <property type="entry name" value="CNMP_BINDING_1"/>
    <property type="match status" value="1"/>
</dbReference>
<dbReference type="OrthoDB" id="417078at2759"/>
<feature type="binding site" evidence="7">
    <location>
        <position position="220"/>
    </location>
    <ligand>
        <name>3',5'-cyclic AMP</name>
        <dbReference type="ChEBI" id="CHEBI:58165"/>
        <label>1</label>
    </ligand>
</feature>
<sequence length="454" mass="51279">MESGMKESLSKLEPANNQLTETKYTETRQLEQQSMIKKQIVGESDDGKLMTGLMDNKPKEAQPADNQVIEYFVKNSSRENISESSESLLTSLEIKPSGAFRRGGVAAESWNPEAEQVYDRVVFPKSDLQRSCLLNCIKPILIFRALEPEDLDEVVDAMFERLVVPNEEIISIGDVGDNFYVVDAGTYDIFISSPEGLKKVHQYVDQGSFGELALMYDTPRAATIRAVTEGRLWAMSRTVFRSIVLTKAFKKRQMYESLLQSVDILSHLSSFEINSIADALYPQNVEPGEIIFKEGDEEANAMYFIEQGEVEVTFQGFMLSHLKRGQYFGEVALIRHQARSATVKALTKARLAVLDVDSFNRLLGPCTDIITKKVDVYERTRASLWRTEPTDEPNHSENLSSSNCYMVKSHFEAEISVGHFIRLKKEKLMGQNKPNEQFSNSASHRRSNMPHAAD</sequence>
<name>A0A3S5BUB0_9PLAT</name>
<dbReference type="GO" id="GO:0030552">
    <property type="term" value="F:cAMP binding"/>
    <property type="evidence" value="ECO:0007669"/>
    <property type="project" value="UniProtKB-KW"/>
</dbReference>
<keyword evidence="4" id="KW-0677">Repeat</keyword>
<evidence type="ECO:0000256" key="3">
    <source>
        <dbReference type="ARBA" id="ARBA00022566"/>
    </source>
</evidence>
<dbReference type="InterPro" id="IPR018490">
    <property type="entry name" value="cNMP-bd_dom_sf"/>
</dbReference>
<evidence type="ECO:0000256" key="5">
    <source>
        <dbReference type="ARBA" id="ARBA00022741"/>
    </source>
</evidence>
<dbReference type="AlphaFoldDB" id="A0A3S5BUB0"/>
<dbReference type="CDD" id="cd00038">
    <property type="entry name" value="CAP_ED"/>
    <property type="match status" value="2"/>
</dbReference>
<dbReference type="GO" id="GO:0005952">
    <property type="term" value="C:cAMP-dependent protein kinase complex"/>
    <property type="evidence" value="ECO:0007669"/>
    <property type="project" value="InterPro"/>
</dbReference>
<dbReference type="Proteomes" id="UP000784294">
    <property type="component" value="Unassembled WGS sequence"/>
</dbReference>
<keyword evidence="2" id="KW-0597">Phosphoprotein</keyword>
<feature type="binding site" evidence="7">
    <location>
        <position position="330"/>
    </location>
    <ligand>
        <name>3',5'-cyclic AMP</name>
        <dbReference type="ChEBI" id="CHEBI:58165"/>
        <label>2</label>
    </ligand>
</feature>
<comment type="similarity">
    <text evidence="1">Belongs to the cAMP-dependent kinase regulatory chain family.</text>
</comment>
<dbReference type="InterPro" id="IPR014710">
    <property type="entry name" value="RmlC-like_jellyroll"/>
</dbReference>
<dbReference type="InterPro" id="IPR018488">
    <property type="entry name" value="cNMP-bd_CS"/>
</dbReference>
<accession>A0A3S5BUB0</accession>
<dbReference type="PRINTS" id="PR00103">
    <property type="entry name" value="CAMPKINASE"/>
</dbReference>
<feature type="domain" description="Cyclic nucleotide-binding" evidence="9">
    <location>
        <begin position="142"/>
        <end position="261"/>
    </location>
</feature>
<evidence type="ECO:0000256" key="8">
    <source>
        <dbReference type="SAM" id="MobiDB-lite"/>
    </source>
</evidence>
<protein>
    <recommendedName>
        <fullName evidence="9">Cyclic nucleotide-binding domain-containing protein</fullName>
    </recommendedName>
</protein>
<reference evidence="10" key="1">
    <citation type="submission" date="2018-11" db="EMBL/GenBank/DDBJ databases">
        <authorList>
            <consortium name="Pathogen Informatics"/>
        </authorList>
    </citation>
    <scope>NUCLEOTIDE SEQUENCE</scope>
</reference>